<evidence type="ECO:0000313" key="2">
    <source>
        <dbReference type="EMBL" id="MBC8569166.1"/>
    </source>
</evidence>
<dbReference type="InterPro" id="IPR036680">
    <property type="entry name" value="SPOR-like_sf"/>
</dbReference>
<comment type="caution">
    <text evidence="2">The sequence shown here is derived from an EMBL/GenBank/DDBJ whole genome shotgun (WGS) entry which is preliminary data.</text>
</comment>
<keyword evidence="3" id="KW-1185">Reference proteome</keyword>
<reference evidence="2" key="1">
    <citation type="submission" date="2020-08" db="EMBL/GenBank/DDBJ databases">
        <title>Genome public.</title>
        <authorList>
            <person name="Liu C."/>
            <person name="Sun Q."/>
        </authorList>
    </citation>
    <scope>NUCLEOTIDE SEQUENCE</scope>
    <source>
        <strain evidence="2">NSJ-24</strain>
    </source>
</reference>
<dbReference type="PROSITE" id="PS51257">
    <property type="entry name" value="PROKAR_LIPOPROTEIN"/>
    <property type="match status" value="1"/>
</dbReference>
<dbReference type="Proteomes" id="UP000610862">
    <property type="component" value="Unassembled WGS sequence"/>
</dbReference>
<dbReference type="RefSeq" id="WP_177270086.1">
    <property type="nucleotide sequence ID" value="NZ_JACRTA010000003.1"/>
</dbReference>
<protein>
    <submittedName>
        <fullName evidence="2">SPOR domain-containing protein</fullName>
    </submittedName>
</protein>
<dbReference type="Gene3D" id="3.30.70.1070">
    <property type="entry name" value="Sporulation related repeat"/>
    <property type="match status" value="1"/>
</dbReference>
<gene>
    <name evidence="2" type="ORF">H8692_10390</name>
</gene>
<proteinExistence type="predicted"/>
<dbReference type="GO" id="GO:0042834">
    <property type="term" value="F:peptidoglycan binding"/>
    <property type="evidence" value="ECO:0007669"/>
    <property type="project" value="InterPro"/>
</dbReference>
<feature type="region of interest" description="Disordered" evidence="1">
    <location>
        <begin position="58"/>
        <end position="83"/>
    </location>
</feature>
<dbReference type="AlphaFoldDB" id="A0A926EBN0"/>
<accession>A0A926EBN0</accession>
<feature type="compositionally biased region" description="Basic and acidic residues" evidence="1">
    <location>
        <begin position="58"/>
        <end position="74"/>
    </location>
</feature>
<organism evidence="2 3">
    <name type="scientific">Lentihominibacter hominis</name>
    <dbReference type="NCBI Taxonomy" id="2763645"/>
    <lineage>
        <taxon>Bacteria</taxon>
        <taxon>Bacillati</taxon>
        <taxon>Bacillota</taxon>
        <taxon>Clostridia</taxon>
        <taxon>Peptostreptococcales</taxon>
        <taxon>Anaerovoracaceae</taxon>
        <taxon>Lentihominibacter</taxon>
    </lineage>
</organism>
<evidence type="ECO:0000256" key="1">
    <source>
        <dbReference type="SAM" id="MobiDB-lite"/>
    </source>
</evidence>
<dbReference type="EMBL" id="JACRTA010000003">
    <property type="protein sequence ID" value="MBC8569166.1"/>
    <property type="molecule type" value="Genomic_DNA"/>
</dbReference>
<evidence type="ECO:0000313" key="3">
    <source>
        <dbReference type="Proteomes" id="UP000610862"/>
    </source>
</evidence>
<name>A0A926EBN0_9FIRM</name>
<sequence>MRKKRRPRSYRSSQRRSVKPNFIPVILILCLSVGCGYATAKYVVDPVVNYVPQLTAENEKKTDEEKTDGTKNTDKSSNGSSVVEDDIKVQETQVAGYAVQFGCYSSKAAAESAMSSLGISGLQVIEQNKMYKITGEIFDSKDKAKEALKSSGVDKAFVTTIYK</sequence>